<dbReference type="EMBL" id="JBEDUW010000006">
    <property type="protein sequence ID" value="KAK9921568.1"/>
    <property type="molecule type" value="Genomic_DNA"/>
</dbReference>
<dbReference type="AlphaFoldDB" id="A0AAW1WD30"/>
<dbReference type="Proteomes" id="UP001457282">
    <property type="component" value="Unassembled WGS sequence"/>
</dbReference>
<gene>
    <name evidence="2" type="ORF">M0R45_030073</name>
</gene>
<proteinExistence type="predicted"/>
<name>A0AAW1WD30_RUBAR</name>
<accession>A0AAW1WD30</accession>
<protein>
    <submittedName>
        <fullName evidence="2">Uncharacterized protein</fullName>
    </submittedName>
</protein>
<feature type="region of interest" description="Disordered" evidence="1">
    <location>
        <begin position="56"/>
        <end position="76"/>
    </location>
</feature>
<evidence type="ECO:0000256" key="1">
    <source>
        <dbReference type="SAM" id="MobiDB-lite"/>
    </source>
</evidence>
<keyword evidence="3" id="KW-1185">Reference proteome</keyword>
<evidence type="ECO:0000313" key="3">
    <source>
        <dbReference type="Proteomes" id="UP001457282"/>
    </source>
</evidence>
<sequence>MLAGQATPNPSPLQSSRALFSHPAAVVRRIDPGRFPLLRCKAQLCHHVDITDQLTAASSADPRSLPLPPHGLARFH</sequence>
<evidence type="ECO:0000313" key="2">
    <source>
        <dbReference type="EMBL" id="KAK9921568.1"/>
    </source>
</evidence>
<comment type="caution">
    <text evidence="2">The sequence shown here is derived from an EMBL/GenBank/DDBJ whole genome shotgun (WGS) entry which is preliminary data.</text>
</comment>
<reference evidence="2 3" key="1">
    <citation type="journal article" date="2023" name="G3 (Bethesda)">
        <title>A chromosome-length genome assembly and annotation of blackberry (Rubus argutus, cv. 'Hillquist').</title>
        <authorList>
            <person name="Bruna T."/>
            <person name="Aryal R."/>
            <person name="Dudchenko O."/>
            <person name="Sargent D.J."/>
            <person name="Mead D."/>
            <person name="Buti M."/>
            <person name="Cavallini A."/>
            <person name="Hytonen T."/>
            <person name="Andres J."/>
            <person name="Pham M."/>
            <person name="Weisz D."/>
            <person name="Mascagni F."/>
            <person name="Usai G."/>
            <person name="Natali L."/>
            <person name="Bassil N."/>
            <person name="Fernandez G.E."/>
            <person name="Lomsadze A."/>
            <person name="Armour M."/>
            <person name="Olukolu B."/>
            <person name="Poorten T."/>
            <person name="Britton C."/>
            <person name="Davik J."/>
            <person name="Ashrafi H."/>
            <person name="Aiden E.L."/>
            <person name="Borodovsky M."/>
            <person name="Worthington M."/>
        </authorList>
    </citation>
    <scope>NUCLEOTIDE SEQUENCE [LARGE SCALE GENOMIC DNA]</scope>
    <source>
        <strain evidence="2">PI 553951</strain>
    </source>
</reference>
<organism evidence="2 3">
    <name type="scientific">Rubus argutus</name>
    <name type="common">Southern blackberry</name>
    <dbReference type="NCBI Taxonomy" id="59490"/>
    <lineage>
        <taxon>Eukaryota</taxon>
        <taxon>Viridiplantae</taxon>
        <taxon>Streptophyta</taxon>
        <taxon>Embryophyta</taxon>
        <taxon>Tracheophyta</taxon>
        <taxon>Spermatophyta</taxon>
        <taxon>Magnoliopsida</taxon>
        <taxon>eudicotyledons</taxon>
        <taxon>Gunneridae</taxon>
        <taxon>Pentapetalae</taxon>
        <taxon>rosids</taxon>
        <taxon>fabids</taxon>
        <taxon>Rosales</taxon>
        <taxon>Rosaceae</taxon>
        <taxon>Rosoideae</taxon>
        <taxon>Rosoideae incertae sedis</taxon>
        <taxon>Rubus</taxon>
    </lineage>
</organism>